<gene>
    <name evidence="2" type="ORF">PBY51_015565</name>
</gene>
<evidence type="ECO:0000313" key="3">
    <source>
        <dbReference type="Proteomes" id="UP001346869"/>
    </source>
</evidence>
<dbReference type="AlphaFoldDB" id="A0AAN8ALF0"/>
<name>A0AAN8ALF0_ELEMC</name>
<dbReference type="EMBL" id="JAUZQC010000010">
    <property type="protein sequence ID" value="KAK5864313.1"/>
    <property type="molecule type" value="Genomic_DNA"/>
</dbReference>
<reference evidence="2 3" key="2">
    <citation type="journal article" date="2023" name="Mol. Biol. Evol.">
        <title>Genomics of Secondarily Temperate Adaptation in the Only Non-Antarctic Icefish.</title>
        <authorList>
            <person name="Rivera-Colon A.G."/>
            <person name="Rayamajhi N."/>
            <person name="Minhas B.F."/>
            <person name="Madrigal G."/>
            <person name="Bilyk K.T."/>
            <person name="Yoon V."/>
            <person name="Hune M."/>
            <person name="Gregory S."/>
            <person name="Cheng C.H.C."/>
            <person name="Catchen J.M."/>
        </authorList>
    </citation>
    <scope>NUCLEOTIDE SEQUENCE [LARGE SCALE GENOMIC DNA]</scope>
    <source>
        <strain evidence="2">JMC-PN-2008</strain>
    </source>
</reference>
<sequence>MADTEGHDRPRGALASLANRGLTDGREQRALLWFLEQKQSGVSVGFMMLEVCVSNQHQDSDEDTTWFDEETKLPGNMTTKMETGTDVKH</sequence>
<accession>A0AAN8ALF0</accession>
<proteinExistence type="predicted"/>
<feature type="region of interest" description="Disordered" evidence="1">
    <location>
        <begin position="59"/>
        <end position="89"/>
    </location>
</feature>
<evidence type="ECO:0000313" key="2">
    <source>
        <dbReference type="EMBL" id="KAK5864313.1"/>
    </source>
</evidence>
<protein>
    <submittedName>
        <fullName evidence="2">Uncharacterized protein</fullName>
    </submittedName>
</protein>
<reference evidence="2 3" key="1">
    <citation type="journal article" date="2023" name="Genes (Basel)">
        <title>Chromosome-Level Genome Assembly and Circadian Gene Repertoire of the Patagonia Blennie Eleginops maclovinus-The Closest Ancestral Proxy of Antarctic Cryonotothenioids.</title>
        <authorList>
            <person name="Cheng C.C."/>
            <person name="Rivera-Colon A.G."/>
            <person name="Minhas B.F."/>
            <person name="Wilson L."/>
            <person name="Rayamajhi N."/>
            <person name="Vargas-Chacoff L."/>
            <person name="Catchen J.M."/>
        </authorList>
    </citation>
    <scope>NUCLEOTIDE SEQUENCE [LARGE SCALE GENOMIC DNA]</scope>
    <source>
        <strain evidence="2">JMC-PN-2008</strain>
    </source>
</reference>
<evidence type="ECO:0000256" key="1">
    <source>
        <dbReference type="SAM" id="MobiDB-lite"/>
    </source>
</evidence>
<feature type="region of interest" description="Disordered" evidence="1">
    <location>
        <begin position="1"/>
        <end position="21"/>
    </location>
</feature>
<dbReference type="Proteomes" id="UP001346869">
    <property type="component" value="Unassembled WGS sequence"/>
</dbReference>
<keyword evidence="3" id="KW-1185">Reference proteome</keyword>
<comment type="caution">
    <text evidence="2">The sequence shown here is derived from an EMBL/GenBank/DDBJ whole genome shotgun (WGS) entry which is preliminary data.</text>
</comment>
<feature type="compositionally biased region" description="Basic and acidic residues" evidence="1">
    <location>
        <begin position="1"/>
        <end position="11"/>
    </location>
</feature>
<organism evidence="2 3">
    <name type="scientific">Eleginops maclovinus</name>
    <name type="common">Patagonian blennie</name>
    <name type="synonym">Eleginus maclovinus</name>
    <dbReference type="NCBI Taxonomy" id="56733"/>
    <lineage>
        <taxon>Eukaryota</taxon>
        <taxon>Metazoa</taxon>
        <taxon>Chordata</taxon>
        <taxon>Craniata</taxon>
        <taxon>Vertebrata</taxon>
        <taxon>Euteleostomi</taxon>
        <taxon>Actinopterygii</taxon>
        <taxon>Neopterygii</taxon>
        <taxon>Teleostei</taxon>
        <taxon>Neoteleostei</taxon>
        <taxon>Acanthomorphata</taxon>
        <taxon>Eupercaria</taxon>
        <taxon>Perciformes</taxon>
        <taxon>Notothenioidei</taxon>
        <taxon>Eleginopidae</taxon>
        <taxon>Eleginops</taxon>
    </lineage>
</organism>